<dbReference type="SUPFAM" id="SSF53271">
    <property type="entry name" value="PRTase-like"/>
    <property type="match status" value="1"/>
</dbReference>
<feature type="compositionally biased region" description="Basic and acidic residues" evidence="5">
    <location>
        <begin position="134"/>
        <end position="145"/>
    </location>
</feature>
<keyword evidence="8" id="KW-1185">Reference proteome</keyword>
<feature type="region of interest" description="Disordered" evidence="5">
    <location>
        <begin position="186"/>
        <end position="281"/>
    </location>
</feature>
<dbReference type="SMART" id="SM01186">
    <property type="entry name" value="eIF3_N"/>
    <property type="match status" value="1"/>
</dbReference>
<comment type="function">
    <text evidence="4">Component of the eukaryotic translation initiation factor 3 (eIF-3) complex, which is involved in protein synthesis of a specialized repertoire of mRNAs and, together with other initiation factors, stimulates binding of mRNA and methionyl-tRNAi to the 40S ribosome. The eIF-3 complex specifically targets and initiates translation of a subset of mRNAs involved in cell proliferation.</text>
</comment>
<dbReference type="Gene3D" id="1.10.10.60">
    <property type="entry name" value="Homeodomain-like"/>
    <property type="match status" value="1"/>
</dbReference>
<evidence type="ECO:0000256" key="4">
    <source>
        <dbReference type="HAMAP-Rule" id="MF_03004"/>
    </source>
</evidence>
<dbReference type="EMBL" id="SPLM01000038">
    <property type="protein sequence ID" value="TMW65068.1"/>
    <property type="molecule type" value="Genomic_DNA"/>
</dbReference>
<accession>A0A8K1FNX5</accession>
<feature type="compositionally biased region" description="Basic residues" evidence="5">
    <location>
        <begin position="191"/>
        <end position="202"/>
    </location>
</feature>
<dbReference type="InterPro" id="IPR016650">
    <property type="entry name" value="eIF3e"/>
</dbReference>
<keyword evidence="2 4" id="KW-0396">Initiation factor</keyword>
<evidence type="ECO:0000256" key="1">
    <source>
        <dbReference type="ARBA" id="ARBA00022490"/>
    </source>
</evidence>
<keyword evidence="3 4" id="KW-0648">Protein biosynthesis</keyword>
<comment type="caution">
    <text evidence="7">The sequence shown here is derived from an EMBL/GenBank/DDBJ whole genome shotgun (WGS) entry which is preliminary data.</text>
</comment>
<organism evidence="7 8">
    <name type="scientific">Pythium oligandrum</name>
    <name type="common">Mycoparasitic fungus</name>
    <dbReference type="NCBI Taxonomy" id="41045"/>
    <lineage>
        <taxon>Eukaryota</taxon>
        <taxon>Sar</taxon>
        <taxon>Stramenopiles</taxon>
        <taxon>Oomycota</taxon>
        <taxon>Peronosporomycetes</taxon>
        <taxon>Pythiales</taxon>
        <taxon>Pythiaceae</taxon>
        <taxon>Pythium</taxon>
    </lineage>
</organism>
<evidence type="ECO:0000313" key="8">
    <source>
        <dbReference type="Proteomes" id="UP000794436"/>
    </source>
</evidence>
<dbReference type="AlphaFoldDB" id="A0A8K1FNX5"/>
<dbReference type="InterPro" id="IPR000717">
    <property type="entry name" value="PCI_dom"/>
</dbReference>
<dbReference type="InterPro" id="IPR000836">
    <property type="entry name" value="PRTase_dom"/>
</dbReference>
<proteinExistence type="inferred from homology"/>
<dbReference type="Proteomes" id="UP000794436">
    <property type="component" value="Unassembled WGS sequence"/>
</dbReference>
<dbReference type="PANTHER" id="PTHR10317">
    <property type="entry name" value="EUKARYOTIC TRANSLATION INITIATION FACTOR 3 SUBUNIT E"/>
    <property type="match status" value="1"/>
</dbReference>
<gene>
    <name evidence="7" type="ORF">Poli38472_009235</name>
</gene>
<reference evidence="7" key="1">
    <citation type="submission" date="2019-03" db="EMBL/GenBank/DDBJ databases">
        <title>Long read genome sequence of the mycoparasitic Pythium oligandrum ATCC 38472 isolated from sugarbeet rhizosphere.</title>
        <authorList>
            <person name="Gaulin E."/>
        </authorList>
    </citation>
    <scope>NUCLEOTIDE SEQUENCE</scope>
    <source>
        <strain evidence="7">ATCC 38472_TT</strain>
    </source>
</reference>
<dbReference type="InterPro" id="IPR029057">
    <property type="entry name" value="PRTase-like"/>
</dbReference>
<feature type="compositionally biased region" description="Low complexity" evidence="5">
    <location>
        <begin position="116"/>
        <end position="130"/>
    </location>
</feature>
<dbReference type="SMART" id="SM00088">
    <property type="entry name" value="PINT"/>
    <property type="match status" value="1"/>
</dbReference>
<dbReference type="GO" id="GO:0033290">
    <property type="term" value="C:eukaryotic 48S preinitiation complex"/>
    <property type="evidence" value="ECO:0007669"/>
    <property type="project" value="UniProtKB-UniRule"/>
</dbReference>
<dbReference type="InterPro" id="IPR009057">
    <property type="entry name" value="Homeodomain-like_sf"/>
</dbReference>
<evidence type="ECO:0000256" key="5">
    <source>
        <dbReference type="SAM" id="MobiDB-lite"/>
    </source>
</evidence>
<comment type="subunit">
    <text evidence="4">Component of the eukaryotic translation initiation factor 3 (eIF-3) complex.</text>
</comment>
<evidence type="ECO:0000313" key="7">
    <source>
        <dbReference type="EMBL" id="TMW65068.1"/>
    </source>
</evidence>
<dbReference type="InterPro" id="IPR019010">
    <property type="entry name" value="eIF3e_N"/>
</dbReference>
<comment type="subcellular location">
    <subcellularLocation>
        <location evidence="4">Cytoplasm</location>
    </subcellularLocation>
</comment>
<dbReference type="GO" id="GO:0016282">
    <property type="term" value="C:eukaryotic 43S preinitiation complex"/>
    <property type="evidence" value="ECO:0007669"/>
    <property type="project" value="UniProtKB-UniRule"/>
</dbReference>
<dbReference type="SUPFAM" id="SSF46689">
    <property type="entry name" value="Homeodomain-like"/>
    <property type="match status" value="1"/>
</dbReference>
<dbReference type="Pfam" id="PF09440">
    <property type="entry name" value="eIF3_N"/>
    <property type="match status" value="1"/>
</dbReference>
<feature type="domain" description="PCI" evidence="6">
    <location>
        <begin position="740"/>
        <end position="915"/>
    </location>
</feature>
<dbReference type="HAMAP" id="MF_03004">
    <property type="entry name" value="eIF3e"/>
    <property type="match status" value="1"/>
</dbReference>
<protein>
    <recommendedName>
        <fullName evidence="4">Eukaryotic translation initiation factor 3 subunit E</fullName>
        <shortName evidence="4">eIF3e</shortName>
    </recommendedName>
    <alternativeName>
        <fullName evidence="4">Eukaryotic translation initiation factor 3 subunit 6</fullName>
    </alternativeName>
</protein>
<dbReference type="Gene3D" id="3.40.50.2020">
    <property type="match status" value="1"/>
</dbReference>
<dbReference type="OrthoDB" id="417252at2759"/>
<feature type="region of interest" description="Disordered" evidence="5">
    <location>
        <begin position="40"/>
        <end position="145"/>
    </location>
</feature>
<dbReference type="GO" id="GO:0003743">
    <property type="term" value="F:translation initiation factor activity"/>
    <property type="evidence" value="ECO:0007669"/>
    <property type="project" value="UniProtKB-UniRule"/>
</dbReference>
<dbReference type="SUPFAM" id="SSF46785">
    <property type="entry name" value="Winged helix' DNA-binding domain"/>
    <property type="match status" value="1"/>
</dbReference>
<dbReference type="GO" id="GO:0001732">
    <property type="term" value="P:formation of cytoplasmic translation initiation complex"/>
    <property type="evidence" value="ECO:0007669"/>
    <property type="project" value="UniProtKB-UniRule"/>
</dbReference>
<dbReference type="CDD" id="cd21378">
    <property type="entry name" value="eIF3E"/>
    <property type="match status" value="1"/>
</dbReference>
<sequence length="949" mass="107012">MPPPLPYLTMFLRMDQTVGSGAATGHKRPFEDQWREGARAFTLEPPHKRRSNLFVQYGEDRSTQNEQRPAAVPSSQGLQPPQQSLLVIRRPTERPSPQIIKSEAEKITEEPTGPQSPVSVRSDASSSSPSMKPQQRERTSRYLSEGDRRDIISRIDQGEKQVALAKEYQVSRAAICNLYKNREEVMTRANRNPKAKHPKRTKAERTASATGTNKPVTLSPKVSQDVTEDSQSEHGSEEFSSSEFGKDESVADETSSIPEEAVTPREEPRPAQPPPAPVVRLYDASSSSYPIQRMIHVLRNQDLPVASYRRVAQRFIRNFLEEVVACLPRNEMEAPGVDGSVTSALLPLEDENVCGVSIEEQGMSMLQAFTDIFATAQTGFLNVSRCTGIASSSDCWVVQNRMAPMSSSNITVVLDISCTTGNRACTALHHLVSQQGLNPANIYFASLVTTQPAVNRISREFPGVTLVTAAVEENTTDNHTGLSSFLASTRSSTHALPAAQLNRQHTMSAEEAPVVPSVAPDAKYDLTNTLAPFMDLHFMFPLIDFLSSNELYDEAQLMAAKLSLLKPTNMADFAVEIYQTLHNTTDVPAEFEERRGAILDSLSFAKSECRLMLELIEDEEKIIQLQNDNQLNANYLEQNEGITPAVLDGLYRYAKLQYECGNYQDCLTYLTYYGVLVPNSSQQYLNALWGKLAAEVLIFRWEDALADISRISDVIENSTSMTPVEQLQQRTWLLHWSLFVFAWHEEGRDAIVDFMLQSRCVEAIQSNAPWLLRYLSAGVILHKRRRNLVKDLLRILRVDDKSYRDPVIEFVECLFVNFDFESAQEKLRECEVVLASDFFLYEKNMVDFMESARVAIFEMYCRVHRTIDIKMLSTKLAIEDDTEAEKWIVNLIRNARLDAKIDSQEGRIVMGAPQNSVYRQVIDKTRDLAARTCSMVSQFERMGKRKNFQ</sequence>
<dbReference type="InterPro" id="IPR036390">
    <property type="entry name" value="WH_DNA-bd_sf"/>
</dbReference>
<feature type="compositionally biased region" description="Polar residues" evidence="5">
    <location>
        <begin position="207"/>
        <end position="225"/>
    </location>
</feature>
<dbReference type="PROSITE" id="PS50250">
    <property type="entry name" value="PCI"/>
    <property type="match status" value="1"/>
</dbReference>
<name>A0A8K1FNX5_PYTOL</name>
<evidence type="ECO:0000256" key="2">
    <source>
        <dbReference type="ARBA" id="ARBA00022540"/>
    </source>
</evidence>
<dbReference type="Pfam" id="PF14681">
    <property type="entry name" value="UPRTase"/>
    <property type="match status" value="1"/>
</dbReference>
<comment type="similarity">
    <text evidence="4">Belongs to the eIF-3 subunit E family.</text>
</comment>
<feature type="compositionally biased region" description="Low complexity" evidence="5">
    <location>
        <begin position="73"/>
        <end position="86"/>
    </location>
</feature>
<evidence type="ECO:0000256" key="3">
    <source>
        <dbReference type="ARBA" id="ARBA00022917"/>
    </source>
</evidence>
<evidence type="ECO:0000259" key="6">
    <source>
        <dbReference type="PROSITE" id="PS50250"/>
    </source>
</evidence>
<keyword evidence="1 4" id="KW-0963">Cytoplasm</keyword>
<dbReference type="Pfam" id="PF01399">
    <property type="entry name" value="PCI"/>
    <property type="match status" value="1"/>
</dbReference>
<dbReference type="GO" id="GO:0071540">
    <property type="term" value="C:eukaryotic translation initiation factor 3 complex, eIF3e"/>
    <property type="evidence" value="ECO:0007669"/>
    <property type="project" value="UniProtKB-UniRule"/>
</dbReference>